<dbReference type="InterPro" id="IPR041623">
    <property type="entry name" value="NOG1_N"/>
</dbReference>
<evidence type="ECO:0000256" key="2">
    <source>
        <dbReference type="PIRNR" id="PIRNR038919"/>
    </source>
</evidence>
<comment type="similarity">
    <text evidence="2">Belongs to the TRAFAC class OBG-HflX-like GTPase superfamily. OBG GTPase family. NOG subfamily.</text>
</comment>
<reference evidence="8 9" key="1">
    <citation type="submission" date="2021-04" db="EMBL/GenBank/DDBJ databases">
        <authorList>
            <person name="Bliznina A."/>
        </authorList>
    </citation>
    <scope>NUCLEOTIDE SEQUENCE [LARGE SCALE GENOMIC DNA]</scope>
</reference>
<dbReference type="InterPro" id="IPR012973">
    <property type="entry name" value="NOG_C"/>
</dbReference>
<keyword evidence="1" id="KW-0547">Nucleotide-binding</keyword>
<dbReference type="SUPFAM" id="SSF52540">
    <property type="entry name" value="P-loop containing nucleoside triphosphate hydrolases"/>
    <property type="match status" value="1"/>
</dbReference>
<protein>
    <recommendedName>
        <fullName evidence="2">Nucleolar GTP-binding protein 1</fullName>
    </recommendedName>
</protein>
<dbReference type="Proteomes" id="UP001158576">
    <property type="component" value="Chromosome XSR"/>
</dbReference>
<dbReference type="EMBL" id="OU015569">
    <property type="protein sequence ID" value="CAG5098739.1"/>
    <property type="molecule type" value="Genomic_DNA"/>
</dbReference>
<proteinExistence type="inferred from homology"/>
<feature type="compositionally biased region" description="Basic residues" evidence="3">
    <location>
        <begin position="520"/>
        <end position="529"/>
    </location>
</feature>
<evidence type="ECO:0000313" key="8">
    <source>
        <dbReference type="EMBL" id="CAG5098739.1"/>
    </source>
</evidence>
<evidence type="ECO:0000259" key="7">
    <source>
        <dbReference type="Pfam" id="PF17835"/>
    </source>
</evidence>
<dbReference type="Pfam" id="PF06858">
    <property type="entry name" value="NOG1"/>
    <property type="match status" value="1"/>
</dbReference>
<dbReference type="Pfam" id="PF17835">
    <property type="entry name" value="NOG1_N"/>
    <property type="match status" value="1"/>
</dbReference>
<dbReference type="CDD" id="cd01897">
    <property type="entry name" value="NOG"/>
    <property type="match status" value="1"/>
</dbReference>
<name>A0ABN7SEF8_OIKDI</name>
<evidence type="ECO:0000259" key="5">
    <source>
        <dbReference type="Pfam" id="PF06858"/>
    </source>
</evidence>
<feature type="domain" description="G" evidence="4">
    <location>
        <begin position="173"/>
        <end position="195"/>
    </location>
</feature>
<feature type="domain" description="Nucleolar GTP-binding protein 1 Rossman-fold" evidence="5">
    <location>
        <begin position="212"/>
        <end position="269"/>
    </location>
</feature>
<accession>A0ABN7SEF8</accession>
<feature type="domain" description="NOG C-terminal" evidence="6">
    <location>
        <begin position="373"/>
        <end position="423"/>
    </location>
</feature>
<gene>
    <name evidence="8" type="ORF">OKIOD_LOCUS7491</name>
</gene>
<keyword evidence="2" id="KW-0690">Ribosome biogenesis</keyword>
<dbReference type="Pfam" id="PF01926">
    <property type="entry name" value="MMR_HSR1"/>
    <property type="match status" value="1"/>
</dbReference>
<comment type="function">
    <text evidence="2">Involved in the biogenesis of the 60S ribosomal subunit.</text>
</comment>
<comment type="subcellular location">
    <subcellularLocation>
        <location evidence="2">Nucleus</location>
        <location evidence="2">Nucleolus</location>
    </subcellularLocation>
</comment>
<feature type="region of interest" description="Disordered" evidence="3">
    <location>
        <begin position="512"/>
        <end position="622"/>
    </location>
</feature>
<evidence type="ECO:0000256" key="1">
    <source>
        <dbReference type="ARBA" id="ARBA00023134"/>
    </source>
</evidence>
<keyword evidence="1" id="KW-0342">GTP-binding</keyword>
<keyword evidence="9" id="KW-1185">Reference proteome</keyword>
<dbReference type="InterPro" id="IPR010674">
    <property type="entry name" value="NOG1_Rossman_fold_dom"/>
</dbReference>
<feature type="compositionally biased region" description="Polar residues" evidence="3">
    <location>
        <begin position="558"/>
        <end position="568"/>
    </location>
</feature>
<keyword evidence="2" id="KW-0539">Nucleus</keyword>
<feature type="compositionally biased region" description="Basic and acidic residues" evidence="3">
    <location>
        <begin position="591"/>
        <end position="604"/>
    </location>
</feature>
<feature type="domain" description="NOG1 N-terminal helical" evidence="7">
    <location>
        <begin position="7"/>
        <end position="166"/>
    </location>
</feature>
<dbReference type="Gene3D" id="1.20.120.1190">
    <property type="match status" value="1"/>
</dbReference>
<organism evidence="8 9">
    <name type="scientific">Oikopleura dioica</name>
    <name type="common">Tunicate</name>
    <dbReference type="NCBI Taxonomy" id="34765"/>
    <lineage>
        <taxon>Eukaryota</taxon>
        <taxon>Metazoa</taxon>
        <taxon>Chordata</taxon>
        <taxon>Tunicata</taxon>
        <taxon>Appendicularia</taxon>
        <taxon>Copelata</taxon>
        <taxon>Oikopleuridae</taxon>
        <taxon>Oikopleura</taxon>
    </lineage>
</organism>
<dbReference type="InterPro" id="IPR027417">
    <property type="entry name" value="P-loop_NTPase"/>
</dbReference>
<evidence type="ECO:0000256" key="3">
    <source>
        <dbReference type="SAM" id="MobiDB-lite"/>
    </source>
</evidence>
<dbReference type="PIRSF" id="PIRSF038919">
    <property type="entry name" value="NOG1"/>
    <property type="match status" value="1"/>
</dbReference>
<dbReference type="InterPro" id="IPR024926">
    <property type="entry name" value="NOG1"/>
</dbReference>
<evidence type="ECO:0000259" key="6">
    <source>
        <dbReference type="Pfam" id="PF08155"/>
    </source>
</evidence>
<dbReference type="Pfam" id="PF08155">
    <property type="entry name" value="NOGCT"/>
    <property type="match status" value="1"/>
</dbReference>
<dbReference type="PANTHER" id="PTHR45759">
    <property type="entry name" value="NUCLEOLAR GTP-BINDING PROTEIN 1"/>
    <property type="match status" value="1"/>
</dbReference>
<evidence type="ECO:0000259" key="4">
    <source>
        <dbReference type="Pfam" id="PF01926"/>
    </source>
</evidence>
<dbReference type="Gene3D" id="3.40.50.300">
    <property type="entry name" value="P-loop containing nucleotide triphosphate hydrolases"/>
    <property type="match status" value="1"/>
</dbReference>
<sequence length="622" mass="71439">MSFGYNFKKITVVQPAKEFIDSTLSKTQRKTPTVIHKHLPISRIRGFYLRKVKYTQQNFHDRLEMMLTEFPRLEDIHPFYSDLMGVLYDRDHYKLALGQISTAKHLIDAVARDYGRLLKFGDSLYRCKLLKTAALGRMCTIIKRQKANLEYLEEVRQHLSRLPSIDPTARTLLLAGFPNVGKSSLINLLTRADVEVIDTPGILDHELEERNTIEWQSVTALAHLKAAIVYIVDISEQCGTPIETQIALFKKIKPLFANKPVCVMLNKIDITPFDKLTPENQEMINDFLKTEGVKFYKTSNVSKEGIMDMRNAACDELLVQRVEAKLRGRQADNILNRVYVAQPKKRDDVERPAVIPGNAPQLREEADARPKIRTERDIELELDDEYMLDLRKTWDLKNAEEAADAIPEIWEGKNIADFVDKDIMEKLAALEAEEEEREKSGFYNIDVEMDSDDEEIRELAKVIRRKRKIRKLEEKVDRAPIGRAALPRKNDKQLEANMKDLGLGEHIERGRGNYKESIHRGRSMARKRMKNNDGDAMDVDGDSGSLARSKSRNRSQSHVRGPARNQSGVRPAEVAKAEKLRKKAQKTINQDSRRGEADRRFLDKKPKHLFSGKRGNGTNDRR</sequence>
<dbReference type="InterPro" id="IPR006073">
    <property type="entry name" value="GTP-bd"/>
</dbReference>
<evidence type="ECO:0000313" key="9">
    <source>
        <dbReference type="Proteomes" id="UP001158576"/>
    </source>
</evidence>